<accession>A0A9W7ENC4</accession>
<dbReference type="Pfam" id="PF13306">
    <property type="entry name" value="LRR_5"/>
    <property type="match status" value="1"/>
</dbReference>
<protein>
    <submittedName>
        <fullName evidence="2">Uncharacterized protein</fullName>
    </submittedName>
</protein>
<keyword evidence="1" id="KW-0472">Membrane</keyword>
<sequence length="182" mass="19876">MSNMTSELGSNAIEVPNLNNLEVVDNEEEVFEGSESDSAAVDTAAIGVEIRWLDRKWHKVVEKKLNELEDEPYGEIIVHGGNDISGDEAYSDAREKNMKQVANIVFLLNFTVGDFACIGASILIAVDIPEGISIIGTSSFAGCSSLTEMKFPKSLTKIVPSDIDIDYGHNVHKVVAYLRSIQ</sequence>
<name>A0A9W7ENC4_9STRA</name>
<dbReference type="Gene3D" id="3.80.10.10">
    <property type="entry name" value="Ribonuclease Inhibitor"/>
    <property type="match status" value="1"/>
</dbReference>
<dbReference type="AlphaFoldDB" id="A0A9W7ENC4"/>
<keyword evidence="1" id="KW-0812">Transmembrane</keyword>
<gene>
    <name evidence="2" type="ORF">TrVE_jg5575</name>
</gene>
<keyword evidence="1" id="KW-1133">Transmembrane helix</keyword>
<evidence type="ECO:0000313" key="2">
    <source>
        <dbReference type="EMBL" id="GMH83548.1"/>
    </source>
</evidence>
<organism evidence="2 3">
    <name type="scientific">Triparma verrucosa</name>
    <dbReference type="NCBI Taxonomy" id="1606542"/>
    <lineage>
        <taxon>Eukaryota</taxon>
        <taxon>Sar</taxon>
        <taxon>Stramenopiles</taxon>
        <taxon>Ochrophyta</taxon>
        <taxon>Bolidophyceae</taxon>
        <taxon>Parmales</taxon>
        <taxon>Triparmaceae</taxon>
        <taxon>Triparma</taxon>
    </lineage>
</organism>
<keyword evidence="3" id="KW-1185">Reference proteome</keyword>
<dbReference type="InterPro" id="IPR026906">
    <property type="entry name" value="LRR_5"/>
</dbReference>
<evidence type="ECO:0000256" key="1">
    <source>
        <dbReference type="SAM" id="Phobius"/>
    </source>
</evidence>
<dbReference type="InterPro" id="IPR032675">
    <property type="entry name" value="LRR_dom_sf"/>
</dbReference>
<comment type="caution">
    <text evidence="2">The sequence shown here is derived from an EMBL/GenBank/DDBJ whole genome shotgun (WGS) entry which is preliminary data.</text>
</comment>
<feature type="transmembrane region" description="Helical" evidence="1">
    <location>
        <begin position="104"/>
        <end position="126"/>
    </location>
</feature>
<proteinExistence type="predicted"/>
<dbReference type="Proteomes" id="UP001165160">
    <property type="component" value="Unassembled WGS sequence"/>
</dbReference>
<evidence type="ECO:0000313" key="3">
    <source>
        <dbReference type="Proteomes" id="UP001165160"/>
    </source>
</evidence>
<reference evidence="3" key="1">
    <citation type="journal article" date="2023" name="Commun. Biol.">
        <title>Genome analysis of Parmales, the sister group of diatoms, reveals the evolutionary specialization of diatoms from phago-mixotrophs to photoautotrophs.</title>
        <authorList>
            <person name="Ban H."/>
            <person name="Sato S."/>
            <person name="Yoshikawa S."/>
            <person name="Yamada K."/>
            <person name="Nakamura Y."/>
            <person name="Ichinomiya M."/>
            <person name="Sato N."/>
            <person name="Blanc-Mathieu R."/>
            <person name="Endo H."/>
            <person name="Kuwata A."/>
            <person name="Ogata H."/>
        </authorList>
    </citation>
    <scope>NUCLEOTIDE SEQUENCE [LARGE SCALE GENOMIC DNA]</scope>
    <source>
        <strain evidence="3">NIES 3699</strain>
    </source>
</reference>
<dbReference type="EMBL" id="BRXX01000027">
    <property type="protein sequence ID" value="GMH83548.1"/>
    <property type="molecule type" value="Genomic_DNA"/>
</dbReference>